<keyword evidence="3" id="KW-1185">Reference proteome</keyword>
<proteinExistence type="predicted"/>
<name>A0AAE4B5A1_9RHOB</name>
<reference evidence="2" key="1">
    <citation type="submission" date="2022-07" db="EMBL/GenBank/DDBJ databases">
        <authorList>
            <person name="Otstavnykh N."/>
            <person name="Isaeva M."/>
            <person name="Bystritskaya E."/>
        </authorList>
    </citation>
    <scope>NUCLEOTIDE SEQUENCE</scope>
    <source>
        <strain evidence="2">KCTC 52189</strain>
    </source>
</reference>
<feature type="signal peptide" evidence="1">
    <location>
        <begin position="1"/>
        <end position="23"/>
    </location>
</feature>
<accession>A0AAE4B5A1</accession>
<evidence type="ECO:0008006" key="4">
    <source>
        <dbReference type="Google" id="ProtNLM"/>
    </source>
</evidence>
<feature type="chain" id="PRO_5042169562" description="DUF2147 domain-containing protein" evidence="1">
    <location>
        <begin position="24"/>
        <end position="112"/>
    </location>
</feature>
<protein>
    <recommendedName>
        <fullName evidence="4">DUF2147 domain-containing protein</fullName>
    </recommendedName>
</protein>
<evidence type="ECO:0000313" key="2">
    <source>
        <dbReference type="EMBL" id="MDQ2091848.1"/>
    </source>
</evidence>
<sequence length="112" mass="12054">MKSFAIGGLAVAATFAFAGLAGAETYVRAGKEKINVVDKGGRLYCTRVSDGYEMCNGMLKQQDGSWKGKKMKHPDMPRWMSFNGTVIFTTAGLSIKGCAVGMCDSESWAKVK</sequence>
<keyword evidence="1" id="KW-0732">Signal</keyword>
<organism evidence="2 3">
    <name type="scientific">Marimonas arenosa</name>
    <dbReference type="NCBI Taxonomy" id="1795305"/>
    <lineage>
        <taxon>Bacteria</taxon>
        <taxon>Pseudomonadati</taxon>
        <taxon>Pseudomonadota</taxon>
        <taxon>Alphaproteobacteria</taxon>
        <taxon>Rhodobacterales</taxon>
        <taxon>Paracoccaceae</taxon>
        <taxon>Marimonas</taxon>
    </lineage>
</organism>
<gene>
    <name evidence="2" type="ORF">NO357_18250</name>
</gene>
<reference evidence="2" key="2">
    <citation type="submission" date="2023-02" db="EMBL/GenBank/DDBJ databases">
        <title>'Rhodoalgimonas zhirmunskyi' gen. nov., isolated from a red alga.</title>
        <authorList>
            <person name="Nedashkovskaya O.I."/>
            <person name="Otstavnykh N.Y."/>
            <person name="Bystritskaya E.P."/>
            <person name="Balabanova L.A."/>
            <person name="Isaeva M.P."/>
        </authorList>
    </citation>
    <scope>NUCLEOTIDE SEQUENCE</scope>
    <source>
        <strain evidence="2">KCTC 52189</strain>
    </source>
</reference>
<dbReference type="AlphaFoldDB" id="A0AAE4B5A1"/>
<dbReference type="Proteomes" id="UP001226762">
    <property type="component" value="Unassembled WGS sequence"/>
</dbReference>
<comment type="caution">
    <text evidence="2">The sequence shown here is derived from an EMBL/GenBank/DDBJ whole genome shotgun (WGS) entry which is preliminary data.</text>
</comment>
<dbReference type="RefSeq" id="WP_306737147.1">
    <property type="nucleotide sequence ID" value="NZ_JANHAX010000006.1"/>
</dbReference>
<dbReference type="EMBL" id="JANHAX010000006">
    <property type="protein sequence ID" value="MDQ2091848.1"/>
    <property type="molecule type" value="Genomic_DNA"/>
</dbReference>
<evidence type="ECO:0000256" key="1">
    <source>
        <dbReference type="SAM" id="SignalP"/>
    </source>
</evidence>
<evidence type="ECO:0000313" key="3">
    <source>
        <dbReference type="Proteomes" id="UP001226762"/>
    </source>
</evidence>